<accession>K3Y3A4</accession>
<name>K3Y3A4_SETIT</name>
<reference evidence="1" key="2">
    <citation type="submission" date="2018-08" db="UniProtKB">
        <authorList>
            <consortium name="EnsemblPlants"/>
        </authorList>
    </citation>
    <scope>IDENTIFICATION</scope>
    <source>
        <strain evidence="1">Yugu1</strain>
    </source>
</reference>
<sequence length="73" mass="8845">MQWDLLEGPWELNKLYGWIMNAMKQDIRAITEHVPTKVFLSVLDYQIVIDFEDLHRLYCRQHLDVILITIWCL</sequence>
<dbReference type="InParanoid" id="K3Y3A4"/>
<dbReference type="Gramene" id="KQL11683">
    <property type="protein sequence ID" value="KQL11683"/>
    <property type="gene ID" value="SETIT_008689mg"/>
</dbReference>
<dbReference type="Proteomes" id="UP000004995">
    <property type="component" value="Unassembled WGS sequence"/>
</dbReference>
<dbReference type="AlphaFoldDB" id="K3Y3A4"/>
<protein>
    <submittedName>
        <fullName evidence="1">Uncharacterized protein</fullName>
    </submittedName>
</protein>
<reference evidence="2" key="1">
    <citation type="journal article" date="2012" name="Nat. Biotechnol.">
        <title>Reference genome sequence of the model plant Setaria.</title>
        <authorList>
            <person name="Bennetzen J.L."/>
            <person name="Schmutz J."/>
            <person name="Wang H."/>
            <person name="Percifield R."/>
            <person name="Hawkins J."/>
            <person name="Pontaroli A.C."/>
            <person name="Estep M."/>
            <person name="Feng L."/>
            <person name="Vaughn J.N."/>
            <person name="Grimwood J."/>
            <person name="Jenkins J."/>
            <person name="Barry K."/>
            <person name="Lindquist E."/>
            <person name="Hellsten U."/>
            <person name="Deshpande S."/>
            <person name="Wang X."/>
            <person name="Wu X."/>
            <person name="Mitros T."/>
            <person name="Triplett J."/>
            <person name="Yang X."/>
            <person name="Ye C.Y."/>
            <person name="Mauro-Herrera M."/>
            <person name="Wang L."/>
            <person name="Li P."/>
            <person name="Sharma M."/>
            <person name="Sharma R."/>
            <person name="Ronald P.C."/>
            <person name="Panaud O."/>
            <person name="Kellogg E.A."/>
            <person name="Brutnell T.P."/>
            <person name="Doust A.N."/>
            <person name="Tuskan G.A."/>
            <person name="Rokhsar D."/>
            <person name="Devos K.M."/>
        </authorList>
    </citation>
    <scope>NUCLEOTIDE SEQUENCE [LARGE SCALE GENOMIC DNA]</scope>
    <source>
        <strain evidence="2">cv. Yugu1</strain>
    </source>
</reference>
<evidence type="ECO:0000313" key="1">
    <source>
        <dbReference type="EnsemblPlants" id="KQL11683"/>
    </source>
</evidence>
<dbReference type="HOGENOM" id="CLU_182569_0_0_1"/>
<keyword evidence="2" id="KW-1185">Reference proteome</keyword>
<evidence type="ECO:0000313" key="2">
    <source>
        <dbReference type="Proteomes" id="UP000004995"/>
    </source>
</evidence>
<dbReference type="EMBL" id="AGNK02002643">
    <property type="status" value="NOT_ANNOTATED_CDS"/>
    <property type="molecule type" value="Genomic_DNA"/>
</dbReference>
<proteinExistence type="predicted"/>
<dbReference type="EnsemblPlants" id="KQL11683">
    <property type="protein sequence ID" value="KQL11683"/>
    <property type="gene ID" value="SETIT_008689mg"/>
</dbReference>
<organism evidence="1 2">
    <name type="scientific">Setaria italica</name>
    <name type="common">Foxtail millet</name>
    <name type="synonym">Panicum italicum</name>
    <dbReference type="NCBI Taxonomy" id="4555"/>
    <lineage>
        <taxon>Eukaryota</taxon>
        <taxon>Viridiplantae</taxon>
        <taxon>Streptophyta</taxon>
        <taxon>Embryophyta</taxon>
        <taxon>Tracheophyta</taxon>
        <taxon>Spermatophyta</taxon>
        <taxon>Magnoliopsida</taxon>
        <taxon>Liliopsida</taxon>
        <taxon>Poales</taxon>
        <taxon>Poaceae</taxon>
        <taxon>PACMAD clade</taxon>
        <taxon>Panicoideae</taxon>
        <taxon>Panicodae</taxon>
        <taxon>Paniceae</taxon>
        <taxon>Cenchrinae</taxon>
        <taxon>Setaria</taxon>
    </lineage>
</organism>